<dbReference type="SUPFAM" id="SSF158682">
    <property type="entry name" value="TerB-like"/>
    <property type="match status" value="1"/>
</dbReference>
<gene>
    <name evidence="2" type="ORF">C6Y40_19485</name>
</gene>
<organism evidence="2 3">
    <name type="scientific">Alteromonas alba</name>
    <dbReference type="NCBI Taxonomy" id="2079529"/>
    <lineage>
        <taxon>Bacteria</taxon>
        <taxon>Pseudomonadati</taxon>
        <taxon>Pseudomonadota</taxon>
        <taxon>Gammaproteobacteria</taxon>
        <taxon>Alteromonadales</taxon>
        <taxon>Alteromonadaceae</taxon>
        <taxon>Alteromonas/Salinimonas group</taxon>
        <taxon>Alteromonas</taxon>
    </lineage>
</organism>
<comment type="caution">
    <text evidence="2">The sequence shown here is derived from an EMBL/GenBank/DDBJ whole genome shotgun (WGS) entry which is preliminary data.</text>
</comment>
<dbReference type="Proteomes" id="UP000238949">
    <property type="component" value="Unassembled WGS sequence"/>
</dbReference>
<dbReference type="OrthoDB" id="5294347at2"/>
<evidence type="ECO:0000313" key="2">
    <source>
        <dbReference type="EMBL" id="PRO71905.1"/>
    </source>
</evidence>
<name>A0A2S9V6B8_9ALTE</name>
<reference evidence="3" key="1">
    <citation type="journal article" date="2020" name="Int. J. Syst. Evol. Microbiol.">
        <title>Alteromonas alba sp. nov., a marine bacterium isolated from the seawater of the West Pacific Ocean.</title>
        <authorList>
            <person name="Sun C."/>
            <person name="Wu Y.-H."/>
            <person name="Xamxidin M."/>
            <person name="Cheng H."/>
            <person name="Xu X.-W."/>
        </authorList>
    </citation>
    <scope>NUCLEOTIDE SEQUENCE [LARGE SCALE GENOMIC DNA]</scope>
    <source>
        <strain evidence="3">190</strain>
    </source>
</reference>
<protein>
    <submittedName>
        <fullName evidence="2">TerB family tellurite resistance protein</fullName>
    </submittedName>
</protein>
<dbReference type="Pfam" id="PF05099">
    <property type="entry name" value="TerB"/>
    <property type="match status" value="1"/>
</dbReference>
<sequence length="146" mass="16544">MLKSILNLFKDSPEVSQSPHQVEIATAALLSEVVRADSLSDERELATLKQLIRENFDLTEEEITNIVSVGEKRSEEAVDLVQFTKALNEGMSAEHKERVMRGLWQIAFADATLSPDEEHIIRKIADLLYIPHSRFIKAKLEVQTTK</sequence>
<dbReference type="InterPro" id="IPR007791">
    <property type="entry name" value="DjlA_N"/>
</dbReference>
<evidence type="ECO:0000313" key="3">
    <source>
        <dbReference type="Proteomes" id="UP000238949"/>
    </source>
</evidence>
<dbReference type="AlphaFoldDB" id="A0A2S9V6B8"/>
<feature type="domain" description="Co-chaperone DjlA N-terminal" evidence="1">
    <location>
        <begin position="23"/>
        <end position="139"/>
    </location>
</feature>
<dbReference type="InterPro" id="IPR029024">
    <property type="entry name" value="TerB-like"/>
</dbReference>
<dbReference type="RefSeq" id="WP_105936065.1">
    <property type="nucleotide sequence ID" value="NZ_PVNP01000196.1"/>
</dbReference>
<accession>A0A2S9V6B8</accession>
<dbReference type="Gene3D" id="1.10.3680.10">
    <property type="entry name" value="TerB-like"/>
    <property type="match status" value="1"/>
</dbReference>
<evidence type="ECO:0000259" key="1">
    <source>
        <dbReference type="Pfam" id="PF05099"/>
    </source>
</evidence>
<dbReference type="EMBL" id="PVNP01000196">
    <property type="protein sequence ID" value="PRO71905.1"/>
    <property type="molecule type" value="Genomic_DNA"/>
</dbReference>
<keyword evidence="3" id="KW-1185">Reference proteome</keyword>
<proteinExistence type="predicted"/>
<dbReference type="CDD" id="cd07313">
    <property type="entry name" value="terB_like_2"/>
    <property type="match status" value="1"/>
</dbReference>